<reference evidence="1" key="1">
    <citation type="submission" date="2019-08" db="EMBL/GenBank/DDBJ databases">
        <authorList>
            <person name="Kucharzyk K."/>
            <person name="Murdoch R.W."/>
            <person name="Higgins S."/>
            <person name="Loffler F."/>
        </authorList>
    </citation>
    <scope>NUCLEOTIDE SEQUENCE</scope>
</reference>
<sequence>MECTDLHLPSRVPEKRPDPFLHLVGRLVGERHGKNILGSGKALCHEIGDFVGKDPCLAAAGARQDEKGAVAVSDRFPLPGIQFFQEFFLIGHPLFSP</sequence>
<organism evidence="1">
    <name type="scientific">bioreactor metagenome</name>
    <dbReference type="NCBI Taxonomy" id="1076179"/>
    <lineage>
        <taxon>unclassified sequences</taxon>
        <taxon>metagenomes</taxon>
        <taxon>ecological metagenomes</taxon>
    </lineage>
</organism>
<accession>A0A644YQ20</accession>
<proteinExistence type="predicted"/>
<dbReference type="AlphaFoldDB" id="A0A644YQ20"/>
<evidence type="ECO:0000313" key="1">
    <source>
        <dbReference type="EMBL" id="MPM29961.1"/>
    </source>
</evidence>
<protein>
    <submittedName>
        <fullName evidence="1">Uncharacterized protein</fullName>
    </submittedName>
</protein>
<dbReference type="EMBL" id="VSSQ01005654">
    <property type="protein sequence ID" value="MPM29961.1"/>
    <property type="molecule type" value="Genomic_DNA"/>
</dbReference>
<comment type="caution">
    <text evidence="1">The sequence shown here is derived from an EMBL/GenBank/DDBJ whole genome shotgun (WGS) entry which is preliminary data.</text>
</comment>
<gene>
    <name evidence="1" type="ORF">SDC9_76503</name>
</gene>
<name>A0A644YQ20_9ZZZZ</name>